<evidence type="ECO:0000256" key="2">
    <source>
        <dbReference type="ARBA" id="ARBA00022898"/>
    </source>
</evidence>
<evidence type="ECO:0000313" key="5">
    <source>
        <dbReference type="EMBL" id="RLN58996.1"/>
    </source>
</evidence>
<sequence>MKNHKISTVARQLKSSSKTNSTRVASPSSDDSKNSFDGIAGGKVPVSEPRTRTLSPEELEQAATELRDQVEALRPELLPLLGPLPISGRIWNLQQPSDAVAFSALLQDRLLCLPELNRNSPCYSARDLVLLYTKLKYLETFSQAELAGYANAVTPASPSTVVETAPLVRVRQEEVRVVRQLATVANTTELFSRLAVLLHIPCHGDAWNEIIKFAANALPFAEQTESLLVRGSDDRSTLCPLTKTNSYNASTIPFSTDVARGSCTCSSISLTAFEHAERLRKQLLLNSLSINPNAQSSSEFFTTKMRTARARVATCLGVSDMIRSDQLRVLLSPSGTDAELWATVAALARLYSGLGEEENLPGGVGPEQCKVTSIITAGGEIGRGSNSASGGRHFSRLTPSGEAGTPGEPLRKFPSGLVDVVTLPARDDQGAVNRIEDRIKELVHEKLDRGSGVVLLHVVVGTKTGYACPSMSVVDALAGQYPNRLMVVMDACQMRVDRLLYREWAAKGYVVLLTGSKFFGGSPFCGAVLMPMRCVFEMEAAAVERHSEIALPLGLEDYFSRYDIPEDMRHVRERLGTNMNIGLLLRWETAFVNMEPFCMIPPANVSAICKLYMSTCRAKVQTSWSHMVELLNPPEPTESDSSSTVTPIDTIVAFKVCDQNNEFLDMSALKALHTLLAKDLSDALPDDALAKKRCLLGQPVFLGKSGAVLRIAMGADMFNEVYIRGKGESDFAAAMELLFENDDAILHKIALILRHWEKLHHQYIEECVEPTTLEPLKPLSDWNFSVKDAQVASVVHQMQQDGILGGDDAEEEFKLTVVYDLNAIDMAFQALLTSFPGHFDHRFAMKSCPLTFFVKRAIENDIGLECASIVEVKHALRLGCPPHRIVFDSPCKTRRDLKFAMNAGVEVNADNFEELEIIREHAEAIFQSSFPECTPRYAGNLPRVGLRINPLLGVGTNACLSVSTVQSKFGVPLTPENRAKIIAFFCANPWMTGLHAHVGSQGCSLEMLSQGAVVLSELANEIDTAAGTSRIKVLNIGGGLSTNFDGEDVSPTFAEYVNVLRRKAPQLFERTGRMILTEFGSSVSSKTGWTVSEVEYVKTHPPVNGDNLEQTAIIHAGSDLFLRTCYRPDLFERRLSVYNSAGLASMAPLSVQNVAGPLCFGGDLVGRRVELPTISRGDFVVVHDTGANTMSMFSRHCSRPAPAVYGYRADKEGEISLELLKPAESPEEVMSFWG</sequence>
<dbReference type="Proteomes" id="UP000284657">
    <property type="component" value="Unassembled WGS sequence"/>
</dbReference>
<dbReference type="EMBL" id="MBAD02001076">
    <property type="protein sequence ID" value="RLN58996.1"/>
    <property type="molecule type" value="Genomic_DNA"/>
</dbReference>
<reference evidence="7 8" key="1">
    <citation type="submission" date="2018-07" db="EMBL/GenBank/DDBJ databases">
        <title>Genome sequencing of oomycete isolates from Chile give support for New Zealand origin for Phytophthora kernoviae and make available the first Nothophytophthora sp. genome.</title>
        <authorList>
            <person name="Studholme D.J."/>
            <person name="Sanfuentes E."/>
            <person name="Panda P."/>
            <person name="Hill R."/>
            <person name="Sambles C."/>
            <person name="Grant M."/>
            <person name="Williams N.M."/>
            <person name="Mcdougal R.L."/>
        </authorList>
    </citation>
    <scope>NUCLEOTIDE SEQUENCE [LARGE SCALE GENOMIC DNA]</scope>
    <source>
        <strain evidence="6">Chile6</strain>
        <strain evidence="5">Chile7</strain>
    </source>
</reference>
<dbReference type="PANTHER" id="PTHR43727">
    <property type="entry name" value="DIAMINOPIMELATE DECARBOXYLASE"/>
    <property type="match status" value="1"/>
</dbReference>
<comment type="cofactor">
    <cofactor evidence="1">
        <name>pyridoxal 5'-phosphate</name>
        <dbReference type="ChEBI" id="CHEBI:597326"/>
    </cofactor>
</comment>
<dbReference type="Proteomes" id="UP000277300">
    <property type="component" value="Unassembled WGS sequence"/>
</dbReference>
<dbReference type="PANTHER" id="PTHR43727:SF3">
    <property type="entry name" value="GROUP IV DECARBOXYLASE"/>
    <property type="match status" value="1"/>
</dbReference>
<dbReference type="GO" id="GO:0009089">
    <property type="term" value="P:lysine biosynthetic process via diaminopimelate"/>
    <property type="evidence" value="ECO:0007669"/>
    <property type="project" value="TreeGrafter"/>
</dbReference>
<feature type="domain" description="Orn/DAP/Arg decarboxylase 2 N-terminal" evidence="4">
    <location>
        <begin position="823"/>
        <end position="1083"/>
    </location>
</feature>
<gene>
    <name evidence="5" type="ORF">BBJ29_001492</name>
    <name evidence="6" type="ORF">BBP00_00000088</name>
</gene>
<dbReference type="GO" id="GO:0008836">
    <property type="term" value="F:diaminopimelate decarboxylase activity"/>
    <property type="evidence" value="ECO:0007669"/>
    <property type="project" value="TreeGrafter"/>
</dbReference>
<evidence type="ECO:0000313" key="6">
    <source>
        <dbReference type="EMBL" id="RLN69989.1"/>
    </source>
</evidence>
<dbReference type="SUPFAM" id="SSF51419">
    <property type="entry name" value="PLP-binding barrel"/>
    <property type="match status" value="1"/>
</dbReference>
<dbReference type="InterPro" id="IPR022644">
    <property type="entry name" value="De-COase2_N"/>
</dbReference>
<accession>A0A3F2S461</accession>
<evidence type="ECO:0000256" key="3">
    <source>
        <dbReference type="SAM" id="MobiDB-lite"/>
    </source>
</evidence>
<dbReference type="Gene3D" id="3.20.20.10">
    <property type="entry name" value="Alanine racemase"/>
    <property type="match status" value="1"/>
</dbReference>
<keyword evidence="2" id="KW-0663">Pyridoxal phosphate</keyword>
<comment type="caution">
    <text evidence="6">The sequence shown here is derived from an EMBL/GenBank/DDBJ whole genome shotgun (WGS) entry which is preliminary data.</text>
</comment>
<protein>
    <recommendedName>
        <fullName evidence="4">Orn/DAP/Arg decarboxylase 2 N-terminal domain-containing protein</fullName>
    </recommendedName>
</protein>
<evidence type="ECO:0000313" key="8">
    <source>
        <dbReference type="Proteomes" id="UP000284657"/>
    </source>
</evidence>
<feature type="region of interest" description="Disordered" evidence="3">
    <location>
        <begin position="382"/>
        <end position="409"/>
    </location>
</feature>
<dbReference type="InterPro" id="IPR009006">
    <property type="entry name" value="Ala_racemase/Decarboxylase_C"/>
</dbReference>
<feature type="region of interest" description="Disordered" evidence="3">
    <location>
        <begin position="1"/>
        <end position="55"/>
    </location>
</feature>
<feature type="compositionally biased region" description="Polar residues" evidence="3">
    <location>
        <begin position="9"/>
        <end position="29"/>
    </location>
</feature>
<dbReference type="AlphaFoldDB" id="A0A3F2S461"/>
<evidence type="ECO:0000259" key="4">
    <source>
        <dbReference type="Pfam" id="PF02784"/>
    </source>
</evidence>
<proteinExistence type="predicted"/>
<name>A0A3F2S461_9STRA</name>
<organism evidence="6 7">
    <name type="scientific">Phytophthora kernoviae</name>
    <dbReference type="NCBI Taxonomy" id="325452"/>
    <lineage>
        <taxon>Eukaryota</taxon>
        <taxon>Sar</taxon>
        <taxon>Stramenopiles</taxon>
        <taxon>Oomycota</taxon>
        <taxon>Peronosporomycetes</taxon>
        <taxon>Peronosporales</taxon>
        <taxon>Peronosporaceae</taxon>
        <taxon>Phytophthora</taxon>
    </lineage>
</organism>
<dbReference type="SUPFAM" id="SSF50621">
    <property type="entry name" value="Alanine racemase C-terminal domain-like"/>
    <property type="match status" value="1"/>
</dbReference>
<dbReference type="OrthoDB" id="5034579at2759"/>
<dbReference type="Gene3D" id="2.40.37.10">
    <property type="entry name" value="Lyase, Ornithine Decarboxylase, Chain A, domain 1"/>
    <property type="match status" value="1"/>
</dbReference>
<dbReference type="EMBL" id="MBDO02000001">
    <property type="protein sequence ID" value="RLN69989.1"/>
    <property type="molecule type" value="Genomic_DNA"/>
</dbReference>
<dbReference type="Pfam" id="PF02784">
    <property type="entry name" value="Orn_Arg_deC_N"/>
    <property type="match status" value="1"/>
</dbReference>
<dbReference type="InterPro" id="IPR029066">
    <property type="entry name" value="PLP-binding_barrel"/>
</dbReference>
<evidence type="ECO:0000313" key="7">
    <source>
        <dbReference type="Proteomes" id="UP000277300"/>
    </source>
</evidence>
<evidence type="ECO:0000256" key="1">
    <source>
        <dbReference type="ARBA" id="ARBA00001933"/>
    </source>
</evidence>